<feature type="non-terminal residue" evidence="2">
    <location>
        <position position="1"/>
    </location>
</feature>
<dbReference type="PANTHER" id="PTHR22941:SF26">
    <property type="entry name" value="SERPENTINE RECEPTOR, CLASS H"/>
    <property type="match status" value="1"/>
</dbReference>
<name>A0AAV5TEZ3_9BILA</name>
<evidence type="ECO:0008006" key="4">
    <source>
        <dbReference type="Google" id="ProtNLM"/>
    </source>
</evidence>
<protein>
    <recommendedName>
        <fullName evidence="4">G protein-coupled receptor</fullName>
    </recommendedName>
</protein>
<keyword evidence="1" id="KW-1133">Transmembrane helix</keyword>
<reference evidence="2" key="1">
    <citation type="submission" date="2023-10" db="EMBL/GenBank/DDBJ databases">
        <title>Genome assembly of Pristionchus species.</title>
        <authorList>
            <person name="Yoshida K."/>
            <person name="Sommer R.J."/>
        </authorList>
    </citation>
    <scope>NUCLEOTIDE SEQUENCE</scope>
    <source>
        <strain evidence="2">RS0144</strain>
    </source>
</reference>
<keyword evidence="1" id="KW-0472">Membrane</keyword>
<proteinExistence type="predicted"/>
<comment type="caution">
    <text evidence="2">The sequence shown here is derived from an EMBL/GenBank/DDBJ whole genome shotgun (WGS) entry which is preliminary data.</text>
</comment>
<feature type="transmembrane region" description="Helical" evidence="1">
    <location>
        <begin position="69"/>
        <end position="88"/>
    </location>
</feature>
<feature type="transmembrane region" description="Helical" evidence="1">
    <location>
        <begin position="12"/>
        <end position="32"/>
    </location>
</feature>
<evidence type="ECO:0000313" key="2">
    <source>
        <dbReference type="EMBL" id="GMS93242.1"/>
    </source>
</evidence>
<evidence type="ECO:0000256" key="1">
    <source>
        <dbReference type="SAM" id="Phobius"/>
    </source>
</evidence>
<dbReference type="AlphaFoldDB" id="A0AAV5TEZ3"/>
<dbReference type="PANTHER" id="PTHR22941">
    <property type="entry name" value="SERPENTINE RECEPTOR"/>
    <property type="match status" value="1"/>
</dbReference>
<keyword evidence="1" id="KW-0812">Transmembrane</keyword>
<dbReference type="EMBL" id="BTSX01000004">
    <property type="protein sequence ID" value="GMS93242.1"/>
    <property type="molecule type" value="Genomic_DNA"/>
</dbReference>
<keyword evidence="3" id="KW-1185">Reference proteome</keyword>
<accession>A0AAV5TEZ3</accession>
<dbReference type="Proteomes" id="UP001432027">
    <property type="component" value="Unassembled WGS sequence"/>
</dbReference>
<sequence length="131" mass="14832">IYLSISNEEMIFLYFKIMFAVSTSLNVLGLLFLLKQTPQNQATIRNYLIAIQVLLMVSDIHLEIGFHPIPLFPAVAGYAVGLLIQIGLSTHSELAITVVIYFWIGIAIILCVLFRHQHIVFEGNTFKLRKV</sequence>
<feature type="non-terminal residue" evidence="2">
    <location>
        <position position="131"/>
    </location>
</feature>
<feature type="transmembrane region" description="Helical" evidence="1">
    <location>
        <begin position="94"/>
        <end position="114"/>
    </location>
</feature>
<dbReference type="Pfam" id="PF10327">
    <property type="entry name" value="7TM_GPCR_Sri"/>
    <property type="match status" value="1"/>
</dbReference>
<organism evidence="2 3">
    <name type="scientific">Pristionchus entomophagus</name>
    <dbReference type="NCBI Taxonomy" id="358040"/>
    <lineage>
        <taxon>Eukaryota</taxon>
        <taxon>Metazoa</taxon>
        <taxon>Ecdysozoa</taxon>
        <taxon>Nematoda</taxon>
        <taxon>Chromadorea</taxon>
        <taxon>Rhabditida</taxon>
        <taxon>Rhabditina</taxon>
        <taxon>Diplogasteromorpha</taxon>
        <taxon>Diplogasteroidea</taxon>
        <taxon>Neodiplogasteridae</taxon>
        <taxon>Pristionchus</taxon>
    </lineage>
</organism>
<gene>
    <name evidence="2" type="ORF">PENTCL1PPCAC_15417</name>
</gene>
<dbReference type="InterPro" id="IPR019429">
    <property type="entry name" value="7TM_GPCR_serpentine_rcpt_Sri"/>
</dbReference>
<dbReference type="InterPro" id="IPR053220">
    <property type="entry name" value="Nematode_rcpt-like_serp_H"/>
</dbReference>
<evidence type="ECO:0000313" key="3">
    <source>
        <dbReference type="Proteomes" id="UP001432027"/>
    </source>
</evidence>